<comment type="pathway">
    <text evidence="2 15">Cofactor biosynthesis; FAD biosynthesis; FAD from FMN: step 1/1.</text>
</comment>
<evidence type="ECO:0000256" key="6">
    <source>
        <dbReference type="ARBA" id="ARBA00022679"/>
    </source>
</evidence>
<dbReference type="Pfam" id="PF06574">
    <property type="entry name" value="FAD_syn"/>
    <property type="match status" value="1"/>
</dbReference>
<protein>
    <recommendedName>
        <fullName evidence="15">Riboflavin biosynthesis protein</fullName>
    </recommendedName>
    <domain>
        <recommendedName>
            <fullName evidence="15">Riboflavin kinase</fullName>
            <ecNumber evidence="15">2.7.1.26</ecNumber>
        </recommendedName>
        <alternativeName>
            <fullName evidence="15">Flavokinase</fullName>
        </alternativeName>
    </domain>
    <domain>
        <recommendedName>
            <fullName evidence="15">FMN adenylyltransferase</fullName>
            <ecNumber evidence="15">2.7.7.2</ecNumber>
        </recommendedName>
        <alternativeName>
            <fullName evidence="15">FAD pyrophosphorylase</fullName>
        </alternativeName>
        <alternativeName>
            <fullName evidence="15">FAD synthase</fullName>
        </alternativeName>
    </domain>
</protein>
<reference evidence="17 18" key="1">
    <citation type="journal article" date="2015" name="Genome Announc.">
        <title>Expanding the biotechnology potential of lactobacilli through comparative genomics of 213 strains and associated genera.</title>
        <authorList>
            <person name="Sun Z."/>
            <person name="Harris H.M."/>
            <person name="McCann A."/>
            <person name="Guo C."/>
            <person name="Argimon S."/>
            <person name="Zhang W."/>
            <person name="Yang X."/>
            <person name="Jeffery I.B."/>
            <person name="Cooney J.C."/>
            <person name="Kagawa T.F."/>
            <person name="Liu W."/>
            <person name="Song Y."/>
            <person name="Salvetti E."/>
            <person name="Wrobel A."/>
            <person name="Rasinkangas P."/>
            <person name="Parkhill J."/>
            <person name="Rea M.C."/>
            <person name="O'Sullivan O."/>
            <person name="Ritari J."/>
            <person name="Douillard F.P."/>
            <person name="Paul Ross R."/>
            <person name="Yang R."/>
            <person name="Briner A.E."/>
            <person name="Felis G.E."/>
            <person name="de Vos W.M."/>
            <person name="Barrangou R."/>
            <person name="Klaenhammer T.R."/>
            <person name="Caufield P.W."/>
            <person name="Cui Y."/>
            <person name="Zhang H."/>
            <person name="O'Toole P.W."/>
        </authorList>
    </citation>
    <scope>NUCLEOTIDE SEQUENCE [LARGE SCALE GENOMIC DNA]</scope>
    <source>
        <strain evidence="17 18">DSM 19904</strain>
    </source>
</reference>
<dbReference type="CDD" id="cd02064">
    <property type="entry name" value="FAD_synthetase_N"/>
    <property type="match status" value="1"/>
</dbReference>
<comment type="caution">
    <text evidence="17">The sequence shown here is derived from an EMBL/GenBank/DDBJ whole genome shotgun (WGS) entry which is preliminary data.</text>
</comment>
<dbReference type="GO" id="GO:0005524">
    <property type="term" value="F:ATP binding"/>
    <property type="evidence" value="ECO:0007669"/>
    <property type="project" value="UniProtKB-UniRule"/>
</dbReference>
<keyword evidence="11 15" id="KW-0067">ATP-binding</keyword>
<comment type="pathway">
    <text evidence="3 15">Cofactor biosynthesis; FMN biosynthesis; FMN from riboflavin (ATP route): step 1/1.</text>
</comment>
<dbReference type="EC" id="2.7.1.26" evidence="15"/>
<dbReference type="UniPathway" id="UPA00277">
    <property type="reaction ID" value="UER00407"/>
</dbReference>
<dbReference type="PANTHER" id="PTHR22749">
    <property type="entry name" value="RIBOFLAVIN KINASE/FMN ADENYLYLTRANSFERASE"/>
    <property type="match status" value="1"/>
</dbReference>
<name>A0A0R1L9G2_9LACO</name>
<dbReference type="Gene3D" id="3.40.50.620">
    <property type="entry name" value="HUPs"/>
    <property type="match status" value="1"/>
</dbReference>
<dbReference type="Gene3D" id="2.40.30.30">
    <property type="entry name" value="Riboflavin kinase-like"/>
    <property type="match status" value="1"/>
</dbReference>
<accession>A0A0R1L9G2</accession>
<dbReference type="GO" id="GO:0003919">
    <property type="term" value="F:FMN adenylyltransferase activity"/>
    <property type="evidence" value="ECO:0007669"/>
    <property type="project" value="UniProtKB-UniRule"/>
</dbReference>
<evidence type="ECO:0000256" key="8">
    <source>
        <dbReference type="ARBA" id="ARBA00022741"/>
    </source>
</evidence>
<evidence type="ECO:0000256" key="7">
    <source>
        <dbReference type="ARBA" id="ARBA00022695"/>
    </source>
</evidence>
<dbReference type="InterPro" id="IPR002606">
    <property type="entry name" value="Riboflavin_kinase_bac"/>
</dbReference>
<dbReference type="InterPro" id="IPR015864">
    <property type="entry name" value="FAD_synthase"/>
</dbReference>
<keyword evidence="12" id="KW-0511">Multifunctional enzyme</keyword>
<evidence type="ECO:0000256" key="9">
    <source>
        <dbReference type="ARBA" id="ARBA00022777"/>
    </source>
</evidence>
<dbReference type="SUPFAM" id="SSF82114">
    <property type="entry name" value="Riboflavin kinase-like"/>
    <property type="match status" value="1"/>
</dbReference>
<comment type="catalytic activity">
    <reaction evidence="13 15">
        <text>riboflavin + ATP = FMN + ADP + H(+)</text>
        <dbReference type="Rhea" id="RHEA:14357"/>
        <dbReference type="ChEBI" id="CHEBI:15378"/>
        <dbReference type="ChEBI" id="CHEBI:30616"/>
        <dbReference type="ChEBI" id="CHEBI:57986"/>
        <dbReference type="ChEBI" id="CHEBI:58210"/>
        <dbReference type="ChEBI" id="CHEBI:456216"/>
        <dbReference type="EC" id="2.7.1.26"/>
    </reaction>
</comment>
<comment type="catalytic activity">
    <reaction evidence="14 15">
        <text>FMN + ATP + H(+) = FAD + diphosphate</text>
        <dbReference type="Rhea" id="RHEA:17237"/>
        <dbReference type="ChEBI" id="CHEBI:15378"/>
        <dbReference type="ChEBI" id="CHEBI:30616"/>
        <dbReference type="ChEBI" id="CHEBI:33019"/>
        <dbReference type="ChEBI" id="CHEBI:57692"/>
        <dbReference type="ChEBI" id="CHEBI:58210"/>
        <dbReference type="EC" id="2.7.7.2"/>
    </reaction>
</comment>
<keyword evidence="6 15" id="KW-0808">Transferase</keyword>
<keyword evidence="4 15" id="KW-0285">Flavoprotein</keyword>
<dbReference type="NCBIfam" id="TIGR00125">
    <property type="entry name" value="cyt_tran_rel"/>
    <property type="match status" value="1"/>
</dbReference>
<dbReference type="EC" id="2.7.7.2" evidence="15"/>
<keyword evidence="10 15" id="KW-0274">FAD</keyword>
<dbReference type="GO" id="GO:0009398">
    <property type="term" value="P:FMN biosynthetic process"/>
    <property type="evidence" value="ECO:0007669"/>
    <property type="project" value="UniProtKB-UniRule"/>
</dbReference>
<keyword evidence="8 15" id="KW-0547">Nucleotide-binding</keyword>
<proteinExistence type="inferred from homology"/>
<dbReference type="UniPathway" id="UPA00276">
    <property type="reaction ID" value="UER00406"/>
</dbReference>
<dbReference type="Pfam" id="PF01687">
    <property type="entry name" value="Flavokinase"/>
    <property type="match status" value="1"/>
</dbReference>
<gene>
    <name evidence="17" type="ORF">FD17_GL001583</name>
</gene>
<keyword evidence="18" id="KW-1185">Reference proteome</keyword>
<dbReference type="GO" id="GO:0009231">
    <property type="term" value="P:riboflavin biosynthetic process"/>
    <property type="evidence" value="ECO:0007669"/>
    <property type="project" value="InterPro"/>
</dbReference>
<dbReference type="GO" id="GO:0008531">
    <property type="term" value="F:riboflavin kinase activity"/>
    <property type="evidence" value="ECO:0007669"/>
    <property type="project" value="UniProtKB-UniRule"/>
</dbReference>
<dbReference type="AlphaFoldDB" id="A0A0R1L9G2"/>
<dbReference type="NCBIfam" id="TIGR00083">
    <property type="entry name" value="ribF"/>
    <property type="match status" value="1"/>
</dbReference>
<dbReference type="Proteomes" id="UP000051581">
    <property type="component" value="Unassembled WGS sequence"/>
</dbReference>
<keyword evidence="5 15" id="KW-0288">FMN</keyword>
<feature type="domain" description="Riboflavin kinase" evidence="16">
    <location>
        <begin position="189"/>
        <end position="314"/>
    </location>
</feature>
<dbReference type="InterPro" id="IPR014729">
    <property type="entry name" value="Rossmann-like_a/b/a_fold"/>
</dbReference>
<evidence type="ECO:0000313" key="17">
    <source>
        <dbReference type="EMBL" id="KRK89098.1"/>
    </source>
</evidence>
<dbReference type="InterPro" id="IPR015865">
    <property type="entry name" value="Riboflavin_kinase_bac/euk"/>
</dbReference>
<dbReference type="SMART" id="SM00904">
    <property type="entry name" value="Flavokinase"/>
    <property type="match status" value="1"/>
</dbReference>
<evidence type="ECO:0000256" key="4">
    <source>
        <dbReference type="ARBA" id="ARBA00022630"/>
    </source>
</evidence>
<dbReference type="InterPro" id="IPR023465">
    <property type="entry name" value="Riboflavin_kinase_dom_sf"/>
</dbReference>
<evidence type="ECO:0000256" key="14">
    <source>
        <dbReference type="ARBA" id="ARBA00049494"/>
    </source>
</evidence>
<dbReference type="PATRIC" id="fig|1423808.3.peg.1604"/>
<dbReference type="FunFam" id="2.40.30.30:FF:000003">
    <property type="entry name" value="Riboflavin biosynthesis protein"/>
    <property type="match status" value="1"/>
</dbReference>
<evidence type="ECO:0000256" key="10">
    <source>
        <dbReference type="ARBA" id="ARBA00022827"/>
    </source>
</evidence>
<dbReference type="SUPFAM" id="SSF52374">
    <property type="entry name" value="Nucleotidylyl transferase"/>
    <property type="match status" value="1"/>
</dbReference>
<evidence type="ECO:0000256" key="13">
    <source>
        <dbReference type="ARBA" id="ARBA00047880"/>
    </source>
</evidence>
<evidence type="ECO:0000256" key="12">
    <source>
        <dbReference type="ARBA" id="ARBA00023268"/>
    </source>
</evidence>
<evidence type="ECO:0000256" key="1">
    <source>
        <dbReference type="ARBA" id="ARBA00002121"/>
    </source>
</evidence>
<dbReference type="InterPro" id="IPR023468">
    <property type="entry name" value="Riboflavin_kinase"/>
</dbReference>
<dbReference type="EMBL" id="AZEA01000003">
    <property type="protein sequence ID" value="KRK89098.1"/>
    <property type="molecule type" value="Genomic_DNA"/>
</dbReference>
<evidence type="ECO:0000256" key="11">
    <source>
        <dbReference type="ARBA" id="ARBA00022840"/>
    </source>
</evidence>
<evidence type="ECO:0000256" key="3">
    <source>
        <dbReference type="ARBA" id="ARBA00005201"/>
    </source>
</evidence>
<dbReference type="PANTHER" id="PTHR22749:SF6">
    <property type="entry name" value="RIBOFLAVIN KINASE"/>
    <property type="match status" value="1"/>
</dbReference>
<dbReference type="PIRSF" id="PIRSF004491">
    <property type="entry name" value="FAD_Synth"/>
    <property type="match status" value="1"/>
</dbReference>
<keyword evidence="9 15" id="KW-0418">Kinase</keyword>
<evidence type="ECO:0000313" key="18">
    <source>
        <dbReference type="Proteomes" id="UP000051581"/>
    </source>
</evidence>
<organism evidence="17 18">
    <name type="scientific">Lentilactobacillus sunkii DSM 19904</name>
    <dbReference type="NCBI Taxonomy" id="1423808"/>
    <lineage>
        <taxon>Bacteria</taxon>
        <taxon>Bacillati</taxon>
        <taxon>Bacillota</taxon>
        <taxon>Bacilli</taxon>
        <taxon>Lactobacillales</taxon>
        <taxon>Lactobacillaceae</taxon>
        <taxon>Lentilactobacillus</taxon>
    </lineage>
</organism>
<comment type="function">
    <text evidence="1">Catalyzes the phosphorylation of riboflavin to FMN followed by the adenylation of FMN to FAD.</text>
</comment>
<evidence type="ECO:0000256" key="15">
    <source>
        <dbReference type="PIRNR" id="PIRNR004491"/>
    </source>
</evidence>
<keyword evidence="7 15" id="KW-0548">Nucleotidyltransferase</keyword>
<evidence type="ECO:0000259" key="16">
    <source>
        <dbReference type="SMART" id="SM00904"/>
    </source>
</evidence>
<evidence type="ECO:0000256" key="2">
    <source>
        <dbReference type="ARBA" id="ARBA00004726"/>
    </source>
</evidence>
<comment type="similarity">
    <text evidence="15">Belongs to the ribF family.</text>
</comment>
<evidence type="ECO:0000256" key="5">
    <source>
        <dbReference type="ARBA" id="ARBA00022643"/>
    </source>
</evidence>
<dbReference type="InterPro" id="IPR004821">
    <property type="entry name" value="Cyt_trans-like"/>
</dbReference>
<dbReference type="GO" id="GO:0006747">
    <property type="term" value="P:FAD biosynthetic process"/>
    <property type="evidence" value="ECO:0007669"/>
    <property type="project" value="UniProtKB-UniRule"/>
</dbReference>
<sequence length="321" mass="36663">MQIMKISKLHYPLSDDFKVDGPTVVAMGFFDGFHKGHQTVLQRAKDEAEKRGAKLAVLTYDHHPAIVYRKMSPHEQRYLTLNAYKMKLLEDFGVDQVFLVNYSYDFQSQTPEEFINNFLKRFNAVAVVAGFDHTYGDKKVATMANFPKYVKGAFDVITVPSVNINEKKVSSTRIRIELDSGDVDSVTDLLGRPFKTRGVIVHGEERGRLLGYPTANVEHSEYQWLPAVGIYVVTVEIAGKRYLGMASIGRNVTFSDVHPMTVEINLMDFNRNIYGEVVNVNWLSYLRGEIKFQTPEDLIDQLDKDKQATREYLEQHPDVIN</sequence>